<sequence>MTSLRRPDGIVTASRRAMEKIIYDFTLILDSHVYLPTYNLGQDVHVVPSILPSQIRHDITSMRNAPMRNECTAPGPDRIKADHLESPPSKPWPGFSRATCRDAKCPLLGKLARPYRCIRREIQTTLAIITQIARCL</sequence>
<name>A0A7I4Z4D4_HAECO</name>
<protein>
    <submittedName>
        <fullName evidence="2">Uncharacterized protein</fullName>
    </submittedName>
</protein>
<dbReference type="Proteomes" id="UP000025227">
    <property type="component" value="Unplaced"/>
</dbReference>
<organism evidence="1 2">
    <name type="scientific">Haemonchus contortus</name>
    <name type="common">Barber pole worm</name>
    <dbReference type="NCBI Taxonomy" id="6289"/>
    <lineage>
        <taxon>Eukaryota</taxon>
        <taxon>Metazoa</taxon>
        <taxon>Ecdysozoa</taxon>
        <taxon>Nematoda</taxon>
        <taxon>Chromadorea</taxon>
        <taxon>Rhabditida</taxon>
        <taxon>Rhabditina</taxon>
        <taxon>Rhabditomorpha</taxon>
        <taxon>Strongyloidea</taxon>
        <taxon>Trichostrongylidae</taxon>
        <taxon>Haemonchus</taxon>
    </lineage>
</organism>
<proteinExistence type="predicted"/>
<evidence type="ECO:0000313" key="1">
    <source>
        <dbReference type="Proteomes" id="UP000025227"/>
    </source>
</evidence>
<dbReference type="AlphaFoldDB" id="A0A7I4Z4D4"/>
<dbReference type="WBParaSite" id="HCON_00174200-00001">
    <property type="protein sequence ID" value="HCON_00174200-00001"/>
    <property type="gene ID" value="HCON_00174200"/>
</dbReference>
<accession>A0A7I4Z4D4</accession>
<reference evidence="2" key="1">
    <citation type="submission" date="2020-12" db="UniProtKB">
        <authorList>
            <consortium name="WormBaseParasite"/>
        </authorList>
    </citation>
    <scope>IDENTIFICATION</scope>
    <source>
        <strain evidence="2">MHco3</strain>
    </source>
</reference>
<evidence type="ECO:0000313" key="2">
    <source>
        <dbReference type="WBParaSite" id="HCON_00174200-00001"/>
    </source>
</evidence>
<dbReference type="OrthoDB" id="5853242at2759"/>
<keyword evidence="1" id="KW-1185">Reference proteome</keyword>